<keyword evidence="10" id="KW-0862">Zinc</keyword>
<dbReference type="GO" id="GO:0016020">
    <property type="term" value="C:membrane"/>
    <property type="evidence" value="ECO:0007669"/>
    <property type="project" value="TreeGrafter"/>
</dbReference>
<evidence type="ECO:0000313" key="16">
    <source>
        <dbReference type="Proteomes" id="UP001143545"/>
    </source>
</evidence>
<dbReference type="PANTHER" id="PTHR11533:SF174">
    <property type="entry name" value="PUROMYCIN-SENSITIVE AMINOPEPTIDASE-RELATED"/>
    <property type="match status" value="1"/>
</dbReference>
<comment type="catalytic activity">
    <reaction evidence="1">
        <text>Release of an N-terminal amino acid, Xaa-|-Yaa- from a peptide, amide or arylamide. Xaa is preferably Ala, but may be most amino acids including Pro (slow action). When a terminal hydrophobic residue is followed by a prolyl residue, the two may be released as an intact Xaa-Pro dipeptide.</text>
        <dbReference type="EC" id="3.4.11.2"/>
    </reaction>
</comment>
<dbReference type="Gene3D" id="2.60.40.1730">
    <property type="entry name" value="tricorn interacting facor f3 domain"/>
    <property type="match status" value="1"/>
</dbReference>
<dbReference type="GO" id="GO:0005737">
    <property type="term" value="C:cytoplasm"/>
    <property type="evidence" value="ECO:0007669"/>
    <property type="project" value="TreeGrafter"/>
</dbReference>
<evidence type="ECO:0000259" key="14">
    <source>
        <dbReference type="Pfam" id="PF17900"/>
    </source>
</evidence>
<evidence type="ECO:0000256" key="2">
    <source>
        <dbReference type="ARBA" id="ARBA00001947"/>
    </source>
</evidence>
<evidence type="ECO:0000259" key="13">
    <source>
        <dbReference type="Pfam" id="PF01433"/>
    </source>
</evidence>
<dbReference type="PANTHER" id="PTHR11533">
    <property type="entry name" value="PROTEASE M1 ZINC METALLOPROTEASE"/>
    <property type="match status" value="1"/>
</dbReference>
<keyword evidence="7" id="KW-0645">Protease</keyword>
<evidence type="ECO:0000256" key="9">
    <source>
        <dbReference type="ARBA" id="ARBA00022801"/>
    </source>
</evidence>
<gene>
    <name evidence="15" type="ORF">NBRC110019_14600</name>
</gene>
<evidence type="ECO:0000256" key="7">
    <source>
        <dbReference type="ARBA" id="ARBA00022670"/>
    </source>
</evidence>
<organism evidence="15 16">
    <name type="scientific">Neptunitalea chrysea</name>
    <dbReference type="NCBI Taxonomy" id="1647581"/>
    <lineage>
        <taxon>Bacteria</taxon>
        <taxon>Pseudomonadati</taxon>
        <taxon>Bacteroidota</taxon>
        <taxon>Flavobacteriia</taxon>
        <taxon>Flavobacteriales</taxon>
        <taxon>Flavobacteriaceae</taxon>
        <taxon>Neptunitalea</taxon>
    </lineage>
</organism>
<evidence type="ECO:0000313" key="15">
    <source>
        <dbReference type="EMBL" id="GLB52420.1"/>
    </source>
</evidence>
<evidence type="ECO:0000256" key="5">
    <source>
        <dbReference type="ARBA" id="ARBA00015611"/>
    </source>
</evidence>
<dbReference type="GO" id="GO:0042277">
    <property type="term" value="F:peptide binding"/>
    <property type="evidence" value="ECO:0007669"/>
    <property type="project" value="TreeGrafter"/>
</dbReference>
<dbReference type="RefSeq" id="WP_281753670.1">
    <property type="nucleotide sequence ID" value="NZ_BRVP01000008.1"/>
</dbReference>
<accession>A0A9W6B4K3</accession>
<dbReference type="GO" id="GO:0070006">
    <property type="term" value="F:metalloaminopeptidase activity"/>
    <property type="evidence" value="ECO:0007669"/>
    <property type="project" value="TreeGrafter"/>
</dbReference>
<keyword evidence="6 15" id="KW-0031">Aminopeptidase</keyword>
<feature type="chain" id="PRO_5040847580" description="Aminopeptidase N" evidence="12">
    <location>
        <begin position="21"/>
        <end position="693"/>
    </location>
</feature>
<keyword evidence="12" id="KW-0732">Signal</keyword>
<feature type="signal peptide" evidence="12">
    <location>
        <begin position="1"/>
        <end position="20"/>
    </location>
</feature>
<dbReference type="GO" id="GO:0043171">
    <property type="term" value="P:peptide catabolic process"/>
    <property type="evidence" value="ECO:0007669"/>
    <property type="project" value="TreeGrafter"/>
</dbReference>
<dbReference type="InterPro" id="IPR042097">
    <property type="entry name" value="Aminopeptidase_N-like_N_sf"/>
</dbReference>
<evidence type="ECO:0000256" key="12">
    <source>
        <dbReference type="SAM" id="SignalP"/>
    </source>
</evidence>
<dbReference type="GO" id="GO:0008270">
    <property type="term" value="F:zinc ion binding"/>
    <property type="evidence" value="ECO:0007669"/>
    <property type="project" value="InterPro"/>
</dbReference>
<dbReference type="Pfam" id="PF01433">
    <property type="entry name" value="Peptidase_M1"/>
    <property type="match status" value="1"/>
</dbReference>
<evidence type="ECO:0000256" key="10">
    <source>
        <dbReference type="ARBA" id="ARBA00022833"/>
    </source>
</evidence>
<keyword evidence="16" id="KW-1185">Reference proteome</keyword>
<dbReference type="GO" id="GO:0016285">
    <property type="term" value="F:alanyl aminopeptidase activity"/>
    <property type="evidence" value="ECO:0007669"/>
    <property type="project" value="UniProtKB-EC"/>
</dbReference>
<proteinExistence type="inferred from homology"/>
<dbReference type="CDD" id="cd09603">
    <property type="entry name" value="M1_APN_like"/>
    <property type="match status" value="1"/>
</dbReference>
<dbReference type="Proteomes" id="UP001143545">
    <property type="component" value="Unassembled WGS sequence"/>
</dbReference>
<sequence>MNYKGFIFFITVFFVSLSFAQQTSVADFKTANVKVTINPYTQMVNGTVDYTVDIVSKTDTLYLDAQHTDFVEVTWNGKKIKYDVTDHYLILRKKLKPKNNNVLRFTYSVKPRKTMYFVGWDYEGARKQVWTQGQGKYTSNWLPSFDDVNEKVIFNISVIFSSDYSVITNGVLKDKKQVSDSLTKWNYQMTHPMSSYLVAIAIGDYDYHKLISNNGKEMLLYYYPDMPSHYEPTYRYSKQIFDFLENEIGVPFVWGNYKQIPVADFMYGGMENTTATLFNDGYYIDSLAFVDKNYVNVNAHELAHQWFGDLITEATPSDHWLQEGFATYYALLAEKDVFGDDYFKAALFETAIQLKYQSDKGEGENLLNAKASSLTFYQKGAWALVALENELGHTNFKKGITAYLEKYKFKNVTTNQFLAEMESASGKDLANFKERWLLKKEFLYDEAMELLADKPYSLPELINEKFKDTLADKVTETSKKLWNSLSPEYKEKVITYRYDALVDSFYIKSILNDKNVLVRQSYLVQTTKIPSYLEPEFEKFLLDKSYNTIENVLYKLWVNFPEKRKEYLAKTENVKGTNDLNVRILWLVLALSTPEFKQSETLAMFQELSGFTSPVYGYSVREKAFGFLEQMDTYTNENLKDLVNGCLYSSWRFASNCRTILDRLLKDPIYKERIEKLMPDLTQKEQKFLKKKL</sequence>
<dbReference type="SUPFAM" id="SSF63737">
    <property type="entry name" value="Leukotriene A4 hydrolase N-terminal domain"/>
    <property type="match status" value="1"/>
</dbReference>
<dbReference type="InterPro" id="IPR045357">
    <property type="entry name" value="Aminopeptidase_N-like_N"/>
</dbReference>
<dbReference type="EC" id="3.4.11.2" evidence="4"/>
<dbReference type="AlphaFoldDB" id="A0A9W6B4K3"/>
<dbReference type="SUPFAM" id="SSF55486">
    <property type="entry name" value="Metalloproteases ('zincins'), catalytic domain"/>
    <property type="match status" value="1"/>
</dbReference>
<comment type="cofactor">
    <cofactor evidence="2">
        <name>Zn(2+)</name>
        <dbReference type="ChEBI" id="CHEBI:29105"/>
    </cofactor>
</comment>
<evidence type="ECO:0000256" key="8">
    <source>
        <dbReference type="ARBA" id="ARBA00022723"/>
    </source>
</evidence>
<reference evidence="15" key="1">
    <citation type="submission" date="2022-07" db="EMBL/GenBank/DDBJ databases">
        <title>Taxonomy of Novel Oxalotrophic and Methylotrophic Bacteria.</title>
        <authorList>
            <person name="Sahin N."/>
            <person name="Tani A."/>
        </authorList>
    </citation>
    <scope>NUCLEOTIDE SEQUENCE</scope>
    <source>
        <strain evidence="15">AM327</strain>
    </source>
</reference>
<name>A0A9W6B4K3_9FLAO</name>
<evidence type="ECO:0000256" key="3">
    <source>
        <dbReference type="ARBA" id="ARBA00010136"/>
    </source>
</evidence>
<dbReference type="EMBL" id="BRVP01000008">
    <property type="protein sequence ID" value="GLB52420.1"/>
    <property type="molecule type" value="Genomic_DNA"/>
</dbReference>
<feature type="domain" description="Aminopeptidase N-like N-terminal" evidence="14">
    <location>
        <begin position="32"/>
        <end position="197"/>
    </location>
</feature>
<keyword evidence="8" id="KW-0479">Metal-binding</keyword>
<comment type="caution">
    <text evidence="15">The sequence shown here is derived from an EMBL/GenBank/DDBJ whole genome shotgun (WGS) entry which is preliminary data.</text>
</comment>
<dbReference type="PRINTS" id="PR00756">
    <property type="entry name" value="ALADIPTASE"/>
</dbReference>
<dbReference type="InterPro" id="IPR014782">
    <property type="entry name" value="Peptidase_M1_dom"/>
</dbReference>
<dbReference type="GO" id="GO:0005615">
    <property type="term" value="C:extracellular space"/>
    <property type="evidence" value="ECO:0007669"/>
    <property type="project" value="TreeGrafter"/>
</dbReference>
<dbReference type="InterPro" id="IPR001930">
    <property type="entry name" value="Peptidase_M1"/>
</dbReference>
<dbReference type="Pfam" id="PF17900">
    <property type="entry name" value="Peptidase_M1_N"/>
    <property type="match status" value="1"/>
</dbReference>
<dbReference type="Gene3D" id="1.10.390.10">
    <property type="entry name" value="Neutral Protease Domain 2"/>
    <property type="match status" value="1"/>
</dbReference>
<comment type="similarity">
    <text evidence="3">Belongs to the peptidase M1 family.</text>
</comment>
<feature type="domain" description="Peptidase M1 membrane alanine aminopeptidase" evidence="13">
    <location>
        <begin position="237"/>
        <end position="436"/>
    </location>
</feature>
<protein>
    <recommendedName>
        <fullName evidence="5">Aminopeptidase N</fullName>
        <ecNumber evidence="4">3.4.11.2</ecNumber>
    </recommendedName>
</protein>
<keyword evidence="11" id="KW-0482">Metalloprotease</keyword>
<evidence type="ECO:0000256" key="1">
    <source>
        <dbReference type="ARBA" id="ARBA00000098"/>
    </source>
</evidence>
<dbReference type="InterPro" id="IPR050344">
    <property type="entry name" value="Peptidase_M1_aminopeptidases"/>
</dbReference>
<dbReference type="GO" id="GO:0006508">
    <property type="term" value="P:proteolysis"/>
    <property type="evidence" value="ECO:0007669"/>
    <property type="project" value="UniProtKB-KW"/>
</dbReference>
<keyword evidence="9" id="KW-0378">Hydrolase</keyword>
<dbReference type="InterPro" id="IPR027268">
    <property type="entry name" value="Peptidase_M4/M1_CTD_sf"/>
</dbReference>
<evidence type="ECO:0000256" key="4">
    <source>
        <dbReference type="ARBA" id="ARBA00012564"/>
    </source>
</evidence>
<evidence type="ECO:0000256" key="6">
    <source>
        <dbReference type="ARBA" id="ARBA00022438"/>
    </source>
</evidence>
<evidence type="ECO:0000256" key="11">
    <source>
        <dbReference type="ARBA" id="ARBA00023049"/>
    </source>
</evidence>